<evidence type="ECO:0000256" key="5">
    <source>
        <dbReference type="HAMAP-Rule" id="MF_00787"/>
    </source>
</evidence>
<evidence type="ECO:0000256" key="1">
    <source>
        <dbReference type="ARBA" id="ARBA00022573"/>
    </source>
</evidence>
<protein>
    <recommendedName>
        <fullName evidence="5">Cobalt-precorrin-5B C(1)-methyltransferase</fullName>
        <ecNumber evidence="5">2.1.1.195</ecNumber>
    </recommendedName>
    <alternativeName>
        <fullName evidence="5">Cobalt-precorrin-6A synthase</fullName>
    </alternativeName>
</protein>
<reference evidence="6 7" key="1">
    <citation type="submission" date="2022-08" db="EMBL/GenBank/DDBJ databases">
        <title>Genome Sequence of the sulphate-reducing bacterium, Pseudodesulfovibrio sp. SYK.</title>
        <authorList>
            <person name="Kondo R."/>
            <person name="Kataoka T."/>
        </authorList>
    </citation>
    <scope>NUCLEOTIDE SEQUENCE [LARGE SCALE GENOMIC DNA]</scope>
    <source>
        <strain evidence="6 7">SYK</strain>
    </source>
</reference>
<dbReference type="SUPFAM" id="SSF111342">
    <property type="entry name" value="CbiD-like"/>
    <property type="match status" value="1"/>
</dbReference>
<dbReference type="Gene3D" id="3.30.2110.10">
    <property type="entry name" value="CbiD-like"/>
    <property type="match status" value="1"/>
</dbReference>
<accession>A0ABM8B1C7</accession>
<evidence type="ECO:0000256" key="4">
    <source>
        <dbReference type="ARBA" id="ARBA00022691"/>
    </source>
</evidence>
<evidence type="ECO:0000313" key="7">
    <source>
        <dbReference type="Proteomes" id="UP001317742"/>
    </source>
</evidence>
<keyword evidence="2 5" id="KW-0489">Methyltransferase</keyword>
<evidence type="ECO:0000313" key="6">
    <source>
        <dbReference type="EMBL" id="BDQ37599.1"/>
    </source>
</evidence>
<dbReference type="EMBL" id="AP026709">
    <property type="protein sequence ID" value="BDQ37599.1"/>
    <property type="molecule type" value="Genomic_DNA"/>
</dbReference>
<sequence length="358" mass="38446">MAEKLRTGRTTGSCASAAAMAGVLFLLTRAQPDSVNIPLPPGGTLTVPIERYNPEGETVRVTVIKDGGDDPDATHGCEIQAVVSVDTMTHGELSVDVDGGRGVGRVTLPGLPVNVGKAAINPEPLRQIEKAILTAAPSLTHGQISVLIEVPEGKDIAHKTMNARLGIVDGISILGTQGIVKPFSHDSWRATVAEGLDVAKAQGLDYAIFTTGRRSERLYLEHSPTTPELALIQAADFFEFSMQAAAKRGFTHVTWSMFFGKLVKQAQGLPYTHAKTHPVDFDRLADWCEEAGVAAPYLPTIREANTAVQVLGMLIDDPARPALINILVNEAKRNAEAFADNRISVNYQIYNFDGSTLR</sequence>
<dbReference type="PIRSF" id="PIRSF026782">
    <property type="entry name" value="CbiD"/>
    <property type="match status" value="1"/>
</dbReference>
<name>A0ABM8B1C7_9BACT</name>
<dbReference type="InterPro" id="IPR036074">
    <property type="entry name" value="CbiD_sf"/>
</dbReference>
<dbReference type="HAMAP" id="MF_00787">
    <property type="entry name" value="CbiD"/>
    <property type="match status" value="1"/>
</dbReference>
<dbReference type="Proteomes" id="UP001317742">
    <property type="component" value="Chromosome"/>
</dbReference>
<comment type="pathway">
    <text evidence="5">Cofactor biosynthesis; adenosylcobalamin biosynthesis; cob(II)yrinate a,c-diamide from sirohydrochlorin (anaerobic route): step 6/10.</text>
</comment>
<keyword evidence="3 5" id="KW-0808">Transferase</keyword>
<keyword evidence="1 5" id="KW-0169">Cobalamin biosynthesis</keyword>
<keyword evidence="4 5" id="KW-0949">S-adenosyl-L-methionine</keyword>
<comment type="catalytic activity">
    <reaction evidence="5">
        <text>Co-precorrin-5B + S-adenosyl-L-methionine = Co-precorrin-6A + S-adenosyl-L-homocysteine</text>
        <dbReference type="Rhea" id="RHEA:26285"/>
        <dbReference type="ChEBI" id="CHEBI:57856"/>
        <dbReference type="ChEBI" id="CHEBI:59789"/>
        <dbReference type="ChEBI" id="CHEBI:60063"/>
        <dbReference type="ChEBI" id="CHEBI:60064"/>
        <dbReference type="EC" id="2.1.1.195"/>
    </reaction>
</comment>
<evidence type="ECO:0000256" key="2">
    <source>
        <dbReference type="ARBA" id="ARBA00022603"/>
    </source>
</evidence>
<comment type="function">
    <text evidence="5">Catalyzes the methylation of C-1 in cobalt-precorrin-5B to form cobalt-precorrin-6A.</text>
</comment>
<comment type="similarity">
    <text evidence="5">Belongs to the CbiD family.</text>
</comment>
<dbReference type="RefSeq" id="WP_281760117.1">
    <property type="nucleotide sequence ID" value="NZ_AP026709.1"/>
</dbReference>
<dbReference type="Pfam" id="PF01888">
    <property type="entry name" value="CbiD"/>
    <property type="match status" value="1"/>
</dbReference>
<dbReference type="PANTHER" id="PTHR35863:SF1">
    <property type="entry name" value="COBALT-PRECORRIN-5B C(1)-METHYLTRANSFERASE"/>
    <property type="match status" value="1"/>
</dbReference>
<organism evidence="6 7">
    <name type="scientific">Pseudodesulfovibrio nedwellii</name>
    <dbReference type="NCBI Taxonomy" id="2973072"/>
    <lineage>
        <taxon>Bacteria</taxon>
        <taxon>Pseudomonadati</taxon>
        <taxon>Thermodesulfobacteriota</taxon>
        <taxon>Desulfovibrionia</taxon>
        <taxon>Desulfovibrionales</taxon>
        <taxon>Desulfovibrionaceae</taxon>
    </lineage>
</organism>
<keyword evidence="7" id="KW-1185">Reference proteome</keyword>
<proteinExistence type="inferred from homology"/>
<gene>
    <name evidence="5 6" type="primary">cbiD</name>
    <name evidence="6" type="ORF">SYK_19590</name>
</gene>
<evidence type="ECO:0000256" key="3">
    <source>
        <dbReference type="ARBA" id="ARBA00022679"/>
    </source>
</evidence>
<dbReference type="NCBIfam" id="TIGR00312">
    <property type="entry name" value="cbiD"/>
    <property type="match status" value="1"/>
</dbReference>
<dbReference type="InterPro" id="IPR002748">
    <property type="entry name" value="CbiD"/>
</dbReference>
<dbReference type="PANTHER" id="PTHR35863">
    <property type="entry name" value="COBALT-PRECORRIN-5B C(1)-METHYLTRANSFERASE"/>
    <property type="match status" value="1"/>
</dbReference>
<dbReference type="EC" id="2.1.1.195" evidence="5"/>